<evidence type="ECO:0000256" key="10">
    <source>
        <dbReference type="RuleBase" id="RU365090"/>
    </source>
</evidence>
<comment type="catalytic activity">
    <reaction evidence="9">
        <text>adenylyl-molybdopterin + molybdate = Mo-molybdopterin + AMP + H(+)</text>
        <dbReference type="Rhea" id="RHEA:35047"/>
        <dbReference type="ChEBI" id="CHEBI:15378"/>
        <dbReference type="ChEBI" id="CHEBI:36264"/>
        <dbReference type="ChEBI" id="CHEBI:62727"/>
        <dbReference type="ChEBI" id="CHEBI:71302"/>
        <dbReference type="ChEBI" id="CHEBI:456215"/>
        <dbReference type="EC" id="2.10.1.1"/>
    </reaction>
</comment>
<gene>
    <name evidence="12" type="primary">moeA_3</name>
    <name evidence="12" type="ORF">ELLFYP34_03956</name>
</gene>
<dbReference type="EC" id="2.10.1.1" evidence="5 10"/>
<dbReference type="Gene3D" id="3.40.980.10">
    <property type="entry name" value="MoaB/Mog-like domain"/>
    <property type="match status" value="1"/>
</dbReference>
<dbReference type="PANTHER" id="PTHR10192">
    <property type="entry name" value="MOLYBDOPTERIN BIOSYNTHESIS PROTEIN"/>
    <property type="match status" value="1"/>
</dbReference>
<dbReference type="InterPro" id="IPR036425">
    <property type="entry name" value="MoaB/Mog-like_dom_sf"/>
</dbReference>
<dbReference type="NCBIfam" id="NF045515">
    <property type="entry name" value="Glp_gephyrin"/>
    <property type="match status" value="1"/>
</dbReference>
<sequence>MELFEVKTTDEMKALMEKYFSDYALGTERVPLGRALGRILAEPVVSGVNVPHFDRSVVDGYAVKLRDVQGASESIPAFLKLTGAAEMGRETKLSLHAGETVYVPTGGMVPEGTEAMVMIEFTEKFGDDELAIYKGAGSLENMMLTGDDIRAGEPVFEAGHTIRPQDVGVLSSVGVVDALVYKKPGITIISTGDEIVRPGQTPGLGEIVDINTPAIAALTEKLGAEVIETAYAADDPKAIEAAISRGLETSDAVVLSGGSSVGERDYTLTVLNDLGEVFLHGLSIKPGKPTIMGKALGKPVIGLPGQPASAIMVYMVVMKKLMNIFHRTDLYKNQYIVGTLTENVHAAPGRRTFQTVAVEAGGDGVLVRPTYGKSGMITLLAYSDGYIEMTENEEGKNPGDPVKVMLF</sequence>
<comment type="cofactor">
    <cofactor evidence="10">
        <name>Mg(2+)</name>
        <dbReference type="ChEBI" id="CHEBI:18420"/>
    </cofactor>
</comment>
<evidence type="ECO:0000313" key="12">
    <source>
        <dbReference type="EMBL" id="VYU64419.1"/>
    </source>
</evidence>
<dbReference type="InterPro" id="IPR036688">
    <property type="entry name" value="MoeA_C_domain_IV_sf"/>
</dbReference>
<dbReference type="GO" id="GO:0006777">
    <property type="term" value="P:Mo-molybdopterin cofactor biosynthetic process"/>
    <property type="evidence" value="ECO:0007669"/>
    <property type="project" value="UniProtKB-UniRule"/>
</dbReference>
<keyword evidence="10" id="KW-0479">Metal-binding</keyword>
<evidence type="ECO:0000256" key="1">
    <source>
        <dbReference type="ARBA" id="ARBA00002901"/>
    </source>
</evidence>
<proteinExistence type="inferred from homology"/>
<evidence type="ECO:0000256" key="8">
    <source>
        <dbReference type="ARBA" id="ARBA00023150"/>
    </source>
</evidence>
<dbReference type="InterPro" id="IPR005110">
    <property type="entry name" value="MoeA_linker/N"/>
</dbReference>
<protein>
    <recommendedName>
        <fullName evidence="6 10">Molybdopterin molybdenumtransferase</fullName>
        <ecNumber evidence="5 10">2.10.1.1</ecNumber>
    </recommendedName>
</protein>
<evidence type="ECO:0000256" key="9">
    <source>
        <dbReference type="ARBA" id="ARBA00047317"/>
    </source>
</evidence>
<feature type="domain" description="MoaB/Mog" evidence="11">
    <location>
        <begin position="187"/>
        <end position="324"/>
    </location>
</feature>
<dbReference type="Gene3D" id="3.90.105.10">
    <property type="entry name" value="Molybdopterin biosynthesis moea protein, domain 2"/>
    <property type="match status" value="1"/>
</dbReference>
<evidence type="ECO:0000256" key="2">
    <source>
        <dbReference type="ARBA" id="ARBA00003487"/>
    </source>
</evidence>
<dbReference type="EMBL" id="CACRTR010000016">
    <property type="protein sequence ID" value="VYU64419.1"/>
    <property type="molecule type" value="Genomic_DNA"/>
</dbReference>
<dbReference type="UniPathway" id="UPA00344"/>
<evidence type="ECO:0000256" key="5">
    <source>
        <dbReference type="ARBA" id="ARBA00013269"/>
    </source>
</evidence>
<keyword evidence="10" id="KW-0460">Magnesium</keyword>
<comment type="pathway">
    <text evidence="3 10">Cofactor biosynthesis; molybdopterin biosynthesis.</text>
</comment>
<evidence type="ECO:0000256" key="6">
    <source>
        <dbReference type="ARBA" id="ARBA00021108"/>
    </source>
</evidence>
<organism evidence="12">
    <name type="scientific">Eubacterium limosum</name>
    <dbReference type="NCBI Taxonomy" id="1736"/>
    <lineage>
        <taxon>Bacteria</taxon>
        <taxon>Bacillati</taxon>
        <taxon>Bacillota</taxon>
        <taxon>Clostridia</taxon>
        <taxon>Eubacteriales</taxon>
        <taxon>Eubacteriaceae</taxon>
        <taxon>Eubacterium</taxon>
    </lineage>
</organism>
<dbReference type="InterPro" id="IPR005111">
    <property type="entry name" value="MoeA_C_domain_IV"/>
</dbReference>
<evidence type="ECO:0000256" key="4">
    <source>
        <dbReference type="ARBA" id="ARBA00010763"/>
    </source>
</evidence>
<dbReference type="AlphaFoldDB" id="A0A6N3GL41"/>
<keyword evidence="7 10" id="KW-0500">Molybdenum</keyword>
<dbReference type="PANTHER" id="PTHR10192:SF5">
    <property type="entry name" value="GEPHYRIN"/>
    <property type="match status" value="1"/>
</dbReference>
<dbReference type="InterPro" id="IPR008284">
    <property type="entry name" value="MoCF_biosynth_CS"/>
</dbReference>
<reference evidence="12" key="1">
    <citation type="submission" date="2019-11" db="EMBL/GenBank/DDBJ databases">
        <authorList>
            <person name="Feng L."/>
        </authorList>
    </citation>
    <scope>NUCLEOTIDE SEQUENCE</scope>
    <source>
        <strain evidence="12">ElimosumLFYP34</strain>
    </source>
</reference>
<dbReference type="SUPFAM" id="SSF63867">
    <property type="entry name" value="MoeA C-terminal domain-like"/>
    <property type="match status" value="1"/>
</dbReference>
<dbReference type="Gene3D" id="2.40.340.10">
    <property type="entry name" value="MoeA, C-terminal, domain IV"/>
    <property type="match status" value="1"/>
</dbReference>
<dbReference type="SUPFAM" id="SSF63882">
    <property type="entry name" value="MoeA N-terminal region -like"/>
    <property type="match status" value="1"/>
</dbReference>
<comment type="function">
    <text evidence="1 10">Catalyzes the insertion of molybdate into adenylated molybdopterin with the concomitant release of AMP.</text>
</comment>
<dbReference type="SUPFAM" id="SSF53218">
    <property type="entry name" value="Molybdenum cofactor biosynthesis proteins"/>
    <property type="match status" value="1"/>
</dbReference>
<comment type="function">
    <text evidence="2">May be involved in the biosynthesis of molybdopterin.</text>
</comment>
<evidence type="ECO:0000256" key="7">
    <source>
        <dbReference type="ARBA" id="ARBA00022505"/>
    </source>
</evidence>
<evidence type="ECO:0000259" key="11">
    <source>
        <dbReference type="SMART" id="SM00852"/>
    </source>
</evidence>
<dbReference type="SMART" id="SM00852">
    <property type="entry name" value="MoCF_biosynth"/>
    <property type="match status" value="1"/>
</dbReference>
<dbReference type="PROSITE" id="PS01079">
    <property type="entry name" value="MOCF_BIOSYNTHESIS_2"/>
    <property type="match status" value="1"/>
</dbReference>
<keyword evidence="8 10" id="KW-0501">Molybdenum cofactor biosynthesis</keyword>
<dbReference type="InterPro" id="IPR036135">
    <property type="entry name" value="MoeA_linker/N_sf"/>
</dbReference>
<dbReference type="InterPro" id="IPR001453">
    <property type="entry name" value="MoaB/Mog_dom"/>
</dbReference>
<dbReference type="GO" id="GO:0061599">
    <property type="term" value="F:molybdopterin molybdotransferase activity"/>
    <property type="evidence" value="ECO:0007669"/>
    <property type="project" value="UniProtKB-UniRule"/>
</dbReference>
<dbReference type="GO" id="GO:0005829">
    <property type="term" value="C:cytosol"/>
    <property type="evidence" value="ECO:0007669"/>
    <property type="project" value="TreeGrafter"/>
</dbReference>
<name>A0A6N3GL41_EUBLI</name>
<dbReference type="Gene3D" id="2.170.190.11">
    <property type="entry name" value="Molybdopterin biosynthesis moea protein, domain 3"/>
    <property type="match status" value="1"/>
</dbReference>
<comment type="similarity">
    <text evidence="4 10">Belongs to the MoeA family.</text>
</comment>
<dbReference type="Pfam" id="PF00994">
    <property type="entry name" value="MoCF_biosynth"/>
    <property type="match status" value="1"/>
</dbReference>
<keyword evidence="10 12" id="KW-0808">Transferase</keyword>
<dbReference type="GO" id="GO:0046872">
    <property type="term" value="F:metal ion binding"/>
    <property type="evidence" value="ECO:0007669"/>
    <property type="project" value="UniProtKB-UniRule"/>
</dbReference>
<dbReference type="Pfam" id="PF03454">
    <property type="entry name" value="MoeA_C"/>
    <property type="match status" value="1"/>
</dbReference>
<dbReference type="Pfam" id="PF03453">
    <property type="entry name" value="MoeA_N"/>
    <property type="match status" value="1"/>
</dbReference>
<accession>A0A6N3GL41</accession>
<dbReference type="CDD" id="cd00887">
    <property type="entry name" value="MoeA"/>
    <property type="match status" value="1"/>
</dbReference>
<evidence type="ECO:0000256" key="3">
    <source>
        <dbReference type="ARBA" id="ARBA00005046"/>
    </source>
</evidence>
<dbReference type="NCBIfam" id="TIGR00177">
    <property type="entry name" value="molyb_syn"/>
    <property type="match status" value="1"/>
</dbReference>
<dbReference type="InterPro" id="IPR038987">
    <property type="entry name" value="MoeA-like"/>
</dbReference>